<protein>
    <submittedName>
        <fullName evidence="1">Uncharacterized protein</fullName>
    </submittedName>
</protein>
<evidence type="ECO:0000313" key="1">
    <source>
        <dbReference type="EMBL" id="AWK88494.1"/>
    </source>
</evidence>
<reference evidence="2" key="1">
    <citation type="submission" date="2018-05" db="EMBL/GenBank/DDBJ databases">
        <title>Azospirillum thermophila sp. nov., a novel isolated from hot spring.</title>
        <authorList>
            <person name="Zhao Z."/>
        </authorList>
    </citation>
    <scope>NUCLEOTIDE SEQUENCE [LARGE SCALE GENOMIC DNA]</scope>
    <source>
        <strain evidence="2">CFH 70021</strain>
    </source>
</reference>
<dbReference type="RefSeq" id="WP_109330832.1">
    <property type="nucleotide sequence ID" value="NZ_CP029354.1"/>
</dbReference>
<dbReference type="AlphaFoldDB" id="A0A2S2CVE6"/>
<accession>A0A2S2CVE6</accession>
<dbReference type="OrthoDB" id="6086824at2"/>
<name>A0A2S2CVE6_9PROT</name>
<keyword evidence="2" id="KW-1185">Reference proteome</keyword>
<proteinExistence type="predicted"/>
<organism evidence="1 2">
    <name type="scientific">Azospirillum thermophilum</name>
    <dbReference type="NCBI Taxonomy" id="2202148"/>
    <lineage>
        <taxon>Bacteria</taxon>
        <taxon>Pseudomonadati</taxon>
        <taxon>Pseudomonadota</taxon>
        <taxon>Alphaproteobacteria</taxon>
        <taxon>Rhodospirillales</taxon>
        <taxon>Azospirillaceae</taxon>
        <taxon>Azospirillum</taxon>
    </lineage>
</organism>
<sequence length="388" mass="44039">MKLEGIPKFLHPRMRLFMSIDLVGSTALKQSGSFPIQAPNDGDRMTDAGSRWFVEITKFYTEFQAKFARHWQHYCSAVASEPMQPTGETPQLWKSNGDELIYVMEITTAKECAATVICWLRSGKEYRRQLRDKGSSLDVKMAAWVAGFPVVNSEVIFQPPSDIQTVESEDEIPELVHYDLLDRWHSGDEGRRGLSIDYIGPSIDTGFRVASKATPRKFTLSLETAFILSLPQMQRDMNDIVFRYDGRETLKGVLGGKPYPIFWIDTQMDDELTRLEDSLEGRSEKGLPKDHVKEFCEEFFARHKSNMIRPFILTDFEPLLVMPPDNYEAHVRHLADEWRAARESDAIAMKALGEAEPPDGESAPPVQDELLLDQLIVSLPLTEPPPAT</sequence>
<dbReference type="Proteomes" id="UP000245629">
    <property type="component" value="Chromosome 3"/>
</dbReference>
<dbReference type="EMBL" id="CP029354">
    <property type="protein sequence ID" value="AWK88494.1"/>
    <property type="molecule type" value="Genomic_DNA"/>
</dbReference>
<evidence type="ECO:0000313" key="2">
    <source>
        <dbReference type="Proteomes" id="UP000245629"/>
    </source>
</evidence>
<dbReference type="KEGG" id="azz:DEW08_20755"/>
<gene>
    <name evidence="1" type="ORF">DEW08_20755</name>
</gene>